<dbReference type="AlphaFoldDB" id="A0A7K0CZR3"/>
<name>A0A7K0CZR3_9NOCA</name>
<comment type="function">
    <text evidence="1">Could possibly oxidize fatty acids using specific components.</text>
</comment>
<feature type="region of interest" description="Disordered" evidence="7">
    <location>
        <begin position="270"/>
        <end position="292"/>
    </location>
</feature>
<evidence type="ECO:0000256" key="7">
    <source>
        <dbReference type="SAM" id="MobiDB-lite"/>
    </source>
</evidence>
<evidence type="ECO:0000256" key="4">
    <source>
        <dbReference type="ARBA" id="ARBA00023709"/>
    </source>
</evidence>
<dbReference type="Pfam" id="PF00378">
    <property type="entry name" value="ECH_1"/>
    <property type="match status" value="1"/>
</dbReference>
<dbReference type="PANTHER" id="PTHR43802">
    <property type="entry name" value="ENOYL-COA HYDRATASE"/>
    <property type="match status" value="1"/>
</dbReference>
<dbReference type="PANTHER" id="PTHR43802:SF1">
    <property type="entry name" value="IP11341P-RELATED"/>
    <property type="match status" value="1"/>
</dbReference>
<dbReference type="CDD" id="cd06558">
    <property type="entry name" value="crotonase-like"/>
    <property type="match status" value="1"/>
</dbReference>
<protein>
    <submittedName>
        <fullName evidence="8">Short-chain-enoyl-CoA hydratase</fullName>
        <ecNumber evidence="8">4.2.1.150</ecNumber>
    </submittedName>
</protein>
<dbReference type="PROSITE" id="PS00166">
    <property type="entry name" value="ENOYL_COA_HYDRATASE"/>
    <property type="match status" value="1"/>
</dbReference>
<dbReference type="Gene3D" id="3.90.226.10">
    <property type="entry name" value="2-enoyl-CoA Hydratase, Chain A, domain 1"/>
    <property type="match status" value="1"/>
</dbReference>
<dbReference type="InterPro" id="IPR018376">
    <property type="entry name" value="Enoyl-CoA_hyd/isom_CS"/>
</dbReference>
<evidence type="ECO:0000256" key="5">
    <source>
        <dbReference type="ARBA" id="ARBA00023717"/>
    </source>
</evidence>
<reference evidence="8 9" key="1">
    <citation type="submission" date="2019-10" db="EMBL/GenBank/DDBJ databases">
        <title>Nocardia macrotermitis sp. nov. and Nocardia aurantia sp. nov., isolated from the gut of fungus growing-termite Macrotermes natalensis.</title>
        <authorList>
            <person name="Benndorf R."/>
            <person name="Schwitalla J."/>
            <person name="Martin K."/>
            <person name="De Beer W."/>
            <person name="Kaster A.-K."/>
            <person name="Vollmers J."/>
            <person name="Poulsen M."/>
            <person name="Beemelmanns C."/>
        </authorList>
    </citation>
    <scope>NUCLEOTIDE SEQUENCE [LARGE SCALE GENOMIC DNA]</scope>
    <source>
        <strain evidence="8 9">RB20</strain>
    </source>
</reference>
<keyword evidence="8" id="KW-0456">Lyase</keyword>
<evidence type="ECO:0000313" key="9">
    <source>
        <dbReference type="Proteomes" id="UP000438448"/>
    </source>
</evidence>
<evidence type="ECO:0000256" key="6">
    <source>
        <dbReference type="RuleBase" id="RU003707"/>
    </source>
</evidence>
<evidence type="ECO:0000256" key="3">
    <source>
        <dbReference type="ARBA" id="ARBA00022832"/>
    </source>
</evidence>
<dbReference type="SUPFAM" id="SSF52096">
    <property type="entry name" value="ClpP/crotonase"/>
    <property type="match status" value="1"/>
</dbReference>
<dbReference type="GO" id="GO:0018812">
    <property type="term" value="F:3-hydroxyacyl-CoA dehydratase activity"/>
    <property type="evidence" value="ECO:0007669"/>
    <property type="project" value="UniProtKB-EC"/>
</dbReference>
<sequence length="292" mass="30778">MKNTVPPIITNQNGPVRTLVLNRPHRRNALNRDLIAALDRALTEAEADLDTRCLVLAGAGKSFCAGADLEYFLSLDADGSNPLEFLRTVSAVVKRLETSALPVVAALHGHAVAGGLELALACDVVVAAESTLIGDGHIRNNLVPGAGSSVRLPRKVGDSMARWLALTGTLLPAAELIGTGWLHAVVPDEQLTDAAQTAANQLAGNSGPAQSAFKSLLFELTSLDANHGLAHELDAFRDHWKSTDVPAALKAFLGRRTDTFIADHGRDARLGLSGQAGRPMDDKSSSSPPVRE</sequence>
<dbReference type="InterPro" id="IPR001753">
    <property type="entry name" value="Enoyl-CoA_hydra/iso"/>
</dbReference>
<accession>A0A7K0CZR3</accession>
<proteinExistence type="inferred from homology"/>
<comment type="catalytic activity">
    <reaction evidence="4">
        <text>a (3S)-3-hydroxyacyl-CoA = a (2E)-enoyl-CoA + H2O</text>
        <dbReference type="Rhea" id="RHEA:16105"/>
        <dbReference type="ChEBI" id="CHEBI:15377"/>
        <dbReference type="ChEBI" id="CHEBI:57318"/>
        <dbReference type="ChEBI" id="CHEBI:58856"/>
        <dbReference type="EC" id="4.2.1.17"/>
    </reaction>
</comment>
<dbReference type="Proteomes" id="UP000438448">
    <property type="component" value="Unassembled WGS sequence"/>
</dbReference>
<dbReference type="EMBL" id="WEGK01000003">
    <property type="protein sequence ID" value="MQY18977.1"/>
    <property type="molecule type" value="Genomic_DNA"/>
</dbReference>
<dbReference type="InterPro" id="IPR029045">
    <property type="entry name" value="ClpP/crotonase-like_dom_sf"/>
</dbReference>
<comment type="caution">
    <text evidence="8">The sequence shown here is derived from an EMBL/GenBank/DDBJ whole genome shotgun (WGS) entry which is preliminary data.</text>
</comment>
<feature type="compositionally biased region" description="Basic and acidic residues" evidence="7">
    <location>
        <begin position="279"/>
        <end position="292"/>
    </location>
</feature>
<evidence type="ECO:0000256" key="2">
    <source>
        <dbReference type="ARBA" id="ARBA00005254"/>
    </source>
</evidence>
<comment type="similarity">
    <text evidence="2 6">Belongs to the enoyl-CoA hydratase/isomerase family.</text>
</comment>
<gene>
    <name evidence="8" type="primary">crt_2</name>
    <name evidence="8" type="ORF">NRB20_20610</name>
</gene>
<evidence type="ECO:0000313" key="8">
    <source>
        <dbReference type="EMBL" id="MQY18977.1"/>
    </source>
</evidence>
<keyword evidence="3" id="KW-0276">Fatty acid metabolism</keyword>
<keyword evidence="9" id="KW-1185">Reference proteome</keyword>
<evidence type="ECO:0000256" key="1">
    <source>
        <dbReference type="ARBA" id="ARBA00002994"/>
    </source>
</evidence>
<keyword evidence="3" id="KW-0443">Lipid metabolism</keyword>
<dbReference type="GO" id="GO:0006631">
    <property type="term" value="P:fatty acid metabolic process"/>
    <property type="evidence" value="ECO:0007669"/>
    <property type="project" value="UniProtKB-KW"/>
</dbReference>
<organism evidence="8 9">
    <name type="scientific">Nocardia macrotermitis</name>
    <dbReference type="NCBI Taxonomy" id="2585198"/>
    <lineage>
        <taxon>Bacteria</taxon>
        <taxon>Bacillati</taxon>
        <taxon>Actinomycetota</taxon>
        <taxon>Actinomycetes</taxon>
        <taxon>Mycobacteriales</taxon>
        <taxon>Nocardiaceae</taxon>
        <taxon>Nocardia</taxon>
    </lineage>
</organism>
<dbReference type="EC" id="4.2.1.150" evidence="8"/>
<comment type="catalytic activity">
    <reaction evidence="5">
        <text>a 4-saturated-(3S)-3-hydroxyacyl-CoA = a (3E)-enoyl-CoA + H2O</text>
        <dbReference type="Rhea" id="RHEA:20724"/>
        <dbReference type="ChEBI" id="CHEBI:15377"/>
        <dbReference type="ChEBI" id="CHEBI:58521"/>
        <dbReference type="ChEBI" id="CHEBI:137480"/>
        <dbReference type="EC" id="4.2.1.17"/>
    </reaction>
</comment>